<sequence>MEPTTPQVEEPTQEQQHQEEIIPGQQQEEQINQLIQKKEQETSMENQENTSKSDQEIQESKSPAEEETPVNDNTTKTEPTIYEHEKNKKVRASALMTAPNAKRTKKEPREFSFARPTASSASRTAAIASAHTKATPPPSLKPLHSKTVKRTPLRTPQRSSTPVPKTPTTTEGENKRHFNYTPYSGPLPPLTVESSFAPKNSQTLDRGARTASPAPVKTARKNHPTPTKVRNTTGKENVAMNSDGLVADGALNSKTLGSPVSKGQSSDVVQEKQGAPMPETTSGAAA</sequence>
<organism evidence="4 7">
    <name type="scientific">Phytophthora kernoviae</name>
    <dbReference type="NCBI Taxonomy" id="325452"/>
    <lineage>
        <taxon>Eukaryota</taxon>
        <taxon>Sar</taxon>
        <taxon>Stramenopiles</taxon>
        <taxon>Oomycota</taxon>
        <taxon>Peronosporomycetes</taxon>
        <taxon>Peronosporales</taxon>
        <taxon>Peronosporaceae</taxon>
        <taxon>Phytophthora</taxon>
    </lineage>
</organism>
<reference evidence="6 7" key="2">
    <citation type="submission" date="2018-07" db="EMBL/GenBank/DDBJ databases">
        <title>Genome sequencing of oomycete isolates from Chile give support for New Zealand origin for Phytophthora kernoviae and make available the first Nothophytophthora sp. genome.</title>
        <authorList>
            <person name="Studholme D.J."/>
            <person name="Sanfuentes E."/>
            <person name="Panda P."/>
            <person name="Hill R."/>
            <person name="Sambles C."/>
            <person name="Grant M."/>
            <person name="Williams N.M."/>
            <person name="Mcdougal R.L."/>
        </authorList>
    </citation>
    <scope>NUCLEOTIDE SEQUENCE [LARGE SCALE GENOMIC DNA]</scope>
    <source>
        <strain evidence="4">Chile2</strain>
        <strain evidence="5">Chile4</strain>
    </source>
</reference>
<proteinExistence type="predicted"/>
<feature type="compositionally biased region" description="Polar residues" evidence="1">
    <location>
        <begin position="224"/>
        <end position="235"/>
    </location>
</feature>
<evidence type="ECO:0000313" key="6">
    <source>
        <dbReference type="Proteomes" id="UP000285624"/>
    </source>
</evidence>
<reference evidence="2" key="1">
    <citation type="journal article" date="2015" name="Genom Data">
        <title>Genome sequences of six Phytophthora species associated with forests in New Zealand.</title>
        <authorList>
            <person name="Studholme D.J."/>
            <person name="McDougal R.L."/>
            <person name="Sambles C."/>
            <person name="Hansen E."/>
            <person name="Hardy G."/>
            <person name="Grant M."/>
            <person name="Ganley R.J."/>
            <person name="Williams N.M."/>
        </authorList>
    </citation>
    <scope>NUCLEOTIDE SEQUENCE</scope>
    <source>
        <strain evidence="2">NZFS 2646</strain>
        <strain evidence="3">NZFS 3630</strain>
    </source>
</reference>
<evidence type="ECO:0000313" key="3">
    <source>
        <dbReference type="EMBL" id="KAG2528577.1"/>
    </source>
</evidence>
<feature type="compositionally biased region" description="Low complexity" evidence="1">
    <location>
        <begin position="113"/>
        <end position="130"/>
    </location>
</feature>
<dbReference type="AlphaFoldDB" id="A0A3R7MSM8"/>
<comment type="caution">
    <text evidence="4">The sequence shown here is derived from an EMBL/GenBank/DDBJ whole genome shotgun (WGS) entry which is preliminary data.</text>
</comment>
<feature type="compositionally biased region" description="Basic residues" evidence="1">
    <location>
        <begin position="143"/>
        <end position="152"/>
    </location>
</feature>
<feature type="region of interest" description="Disordered" evidence="1">
    <location>
        <begin position="1"/>
        <end position="286"/>
    </location>
</feature>
<dbReference type="Proteomes" id="UP000285883">
    <property type="component" value="Unassembled WGS sequence"/>
</dbReference>
<evidence type="ECO:0000313" key="5">
    <source>
        <dbReference type="EMBL" id="RLN83061.1"/>
    </source>
</evidence>
<evidence type="ECO:0000313" key="4">
    <source>
        <dbReference type="EMBL" id="RLN31869.1"/>
    </source>
</evidence>
<evidence type="ECO:0000313" key="7">
    <source>
        <dbReference type="Proteomes" id="UP000285883"/>
    </source>
</evidence>
<gene>
    <name evidence="4" type="ORF">BBI17_000496</name>
    <name evidence="5" type="ORF">BBO99_00002426</name>
    <name evidence="2" type="ORF">JM16_001897</name>
    <name evidence="3" type="ORF">JM18_001999</name>
</gene>
<evidence type="ECO:0000313" key="2">
    <source>
        <dbReference type="EMBL" id="KAG2527106.1"/>
    </source>
</evidence>
<feature type="compositionally biased region" description="Polar residues" evidence="1">
    <location>
        <begin position="192"/>
        <end position="204"/>
    </location>
</feature>
<dbReference type="EMBL" id="JPWU03000059">
    <property type="protein sequence ID" value="KAG2528577.1"/>
    <property type="molecule type" value="Genomic_DNA"/>
</dbReference>
<keyword evidence="6" id="KW-1185">Reference proteome</keyword>
<feature type="compositionally biased region" description="Low complexity" evidence="1">
    <location>
        <begin position="1"/>
        <end position="35"/>
    </location>
</feature>
<reference evidence="2" key="3">
    <citation type="submission" date="2020-06" db="EMBL/GenBank/DDBJ databases">
        <authorList>
            <person name="Studholme D.J."/>
        </authorList>
    </citation>
    <scope>NUCLEOTIDE SEQUENCE</scope>
    <source>
        <strain evidence="2">NZFS 2646</strain>
        <strain evidence="3">NZFS 3630</strain>
    </source>
</reference>
<dbReference type="EMBL" id="MBDN02000041">
    <property type="protein sequence ID" value="RLN83061.1"/>
    <property type="molecule type" value="Genomic_DNA"/>
</dbReference>
<dbReference type="EMBL" id="JPWV03000060">
    <property type="protein sequence ID" value="KAG2527106.1"/>
    <property type="molecule type" value="Genomic_DNA"/>
</dbReference>
<dbReference type="EMBL" id="MAYM02000914">
    <property type="protein sequence ID" value="RLN31869.1"/>
    <property type="molecule type" value="Genomic_DNA"/>
</dbReference>
<name>A0A3R7MSM8_9STRA</name>
<dbReference type="Proteomes" id="UP000785171">
    <property type="component" value="Unassembled WGS sequence"/>
</dbReference>
<feature type="compositionally biased region" description="Basic and acidic residues" evidence="1">
    <location>
        <begin position="51"/>
        <end position="64"/>
    </location>
</feature>
<protein>
    <submittedName>
        <fullName evidence="4">Uncharacterized protein</fullName>
    </submittedName>
</protein>
<dbReference type="Proteomes" id="UP000792063">
    <property type="component" value="Unassembled WGS sequence"/>
</dbReference>
<dbReference type="STRING" id="325452.A0A3R7MSM8"/>
<accession>A0A3R7MSM8</accession>
<evidence type="ECO:0000256" key="1">
    <source>
        <dbReference type="SAM" id="MobiDB-lite"/>
    </source>
</evidence>
<dbReference type="Proteomes" id="UP000285624">
    <property type="component" value="Unassembled WGS sequence"/>
</dbReference>
<feature type="compositionally biased region" description="Low complexity" evidence="1">
    <location>
        <begin position="161"/>
        <end position="170"/>
    </location>
</feature>
<feature type="compositionally biased region" description="Polar residues" evidence="1">
    <location>
        <begin position="252"/>
        <end position="268"/>
    </location>
</feature>